<dbReference type="PANTHER" id="PTHR47200">
    <property type="entry name" value="THYLAKOID LUMENAL 15 KDA PROTEIN 1, CHLOROPLASTIC"/>
    <property type="match status" value="1"/>
</dbReference>
<dbReference type="Gene3D" id="2.160.20.80">
    <property type="entry name" value="E3 ubiquitin-protein ligase SopA"/>
    <property type="match status" value="1"/>
</dbReference>
<accession>A0A7S0ZJM0</accession>
<proteinExistence type="predicted"/>
<evidence type="ECO:0008006" key="2">
    <source>
        <dbReference type="Google" id="ProtNLM"/>
    </source>
</evidence>
<dbReference type="AlphaFoldDB" id="A0A7S0ZJM0"/>
<protein>
    <recommendedName>
        <fullName evidence="2">Pentapeptide repeat-containing protein</fullName>
    </recommendedName>
</protein>
<dbReference type="InterPro" id="IPR001646">
    <property type="entry name" value="5peptide_repeat"/>
</dbReference>
<name>A0A7S0ZJM0_9RHOD</name>
<reference evidence="1" key="1">
    <citation type="submission" date="2021-01" db="EMBL/GenBank/DDBJ databases">
        <authorList>
            <person name="Corre E."/>
            <person name="Pelletier E."/>
            <person name="Niang G."/>
            <person name="Scheremetjew M."/>
            <person name="Finn R."/>
            <person name="Kale V."/>
            <person name="Holt S."/>
            <person name="Cochrane G."/>
            <person name="Meng A."/>
            <person name="Brown T."/>
            <person name="Cohen L."/>
        </authorList>
    </citation>
    <scope>NUCLEOTIDE SEQUENCE</scope>
    <source>
        <strain evidence="1">CCMP3278</strain>
    </source>
</reference>
<evidence type="ECO:0000313" key="1">
    <source>
        <dbReference type="EMBL" id="CAD8823823.1"/>
    </source>
</evidence>
<dbReference type="InterPro" id="IPR044213">
    <property type="entry name" value="At2g44920-like"/>
</dbReference>
<dbReference type="Pfam" id="PF00805">
    <property type="entry name" value="Pentapeptide"/>
    <property type="match status" value="1"/>
</dbReference>
<sequence>MGLCFVPTVHCRSAGRSAERLNCSLRGTNYASSLTREFKKRSACIIQMSSYSNNDTNKAFVSDVSVPIQEWNTLTKSLVRSVSLLAFVLCIASSGLVFAPESALGISGGGKDYASKDWSNQDFSNGKYVGKDWSGCIARGTLFRNSDLRGARFFKSDLFEADFTGALLSSASLEGSNLRGTIFKNSDLSQTYFGESLIEVESLDGADLTDALFPDLIRPRLCSRKDIDNINPKSKVSTRESLMCP</sequence>
<dbReference type="PANTHER" id="PTHR47200:SF2">
    <property type="entry name" value="THYLAKOID LUMENAL 15 KDA PROTEIN 1, CHLOROPLASTIC"/>
    <property type="match status" value="1"/>
</dbReference>
<organism evidence="1">
    <name type="scientific">Timspurckia oligopyrenoides</name>
    <dbReference type="NCBI Taxonomy" id="708627"/>
    <lineage>
        <taxon>Eukaryota</taxon>
        <taxon>Rhodophyta</taxon>
        <taxon>Bangiophyceae</taxon>
        <taxon>Porphyridiales</taxon>
        <taxon>Porphyridiaceae</taxon>
        <taxon>Timspurckia</taxon>
    </lineage>
</organism>
<dbReference type="SUPFAM" id="SSF141571">
    <property type="entry name" value="Pentapeptide repeat-like"/>
    <property type="match status" value="1"/>
</dbReference>
<gene>
    <name evidence="1" type="ORF">TOLI1172_LOCUS8221</name>
</gene>
<dbReference type="EMBL" id="HBFP01011378">
    <property type="protein sequence ID" value="CAD8823823.1"/>
    <property type="molecule type" value="Transcribed_RNA"/>
</dbReference>